<accession>A0A5S9M482</accession>
<dbReference type="InterPro" id="IPR036188">
    <property type="entry name" value="FAD/NAD-bd_sf"/>
</dbReference>
<protein>
    <submittedName>
        <fullName evidence="1">Uncharacterized protein</fullName>
    </submittedName>
</protein>
<sequence length="73" mass="8200">MKTNTMGENDIFVQNAELHTHGVGAPDLGLGAYRNSVIINELARQTVYPLYQKHVFQTFGTHKNAHTFEEIKG</sequence>
<organism evidence="1 2">
    <name type="scientific">Bacillus safensis</name>
    <dbReference type="NCBI Taxonomy" id="561879"/>
    <lineage>
        <taxon>Bacteria</taxon>
        <taxon>Bacillati</taxon>
        <taxon>Bacillota</taxon>
        <taxon>Bacilli</taxon>
        <taxon>Bacillales</taxon>
        <taxon>Bacillaceae</taxon>
        <taxon>Bacillus</taxon>
    </lineage>
</organism>
<dbReference type="Gene3D" id="3.50.50.60">
    <property type="entry name" value="FAD/NAD(P)-binding domain"/>
    <property type="match status" value="1"/>
</dbReference>
<evidence type="ECO:0000313" key="1">
    <source>
        <dbReference type="EMBL" id="BBP88400.1"/>
    </source>
</evidence>
<reference evidence="1 2" key="1">
    <citation type="submission" date="2019-12" db="EMBL/GenBank/DDBJ databases">
        <title>Full genome sequence of a Bacillus safensis strain isolated from commercially available natto in Indonesia.</title>
        <authorList>
            <person name="Yoshida M."/>
            <person name="Uomi M."/>
            <person name="Waturangi D."/>
            <person name="Ekaputri J.J."/>
            <person name="Setiamarga D.H.E."/>
        </authorList>
    </citation>
    <scope>NUCLEOTIDE SEQUENCE [LARGE SCALE GENOMIC DNA]</scope>
    <source>
        <strain evidence="1 2">IDN1</strain>
    </source>
</reference>
<name>A0A5S9M482_BACIA</name>
<gene>
    <name evidence="1" type="ORF">BsIDN1_20180</name>
</gene>
<dbReference type="EMBL" id="AP021906">
    <property type="protein sequence ID" value="BBP88400.1"/>
    <property type="molecule type" value="Genomic_DNA"/>
</dbReference>
<proteinExistence type="predicted"/>
<dbReference type="Proteomes" id="UP000464658">
    <property type="component" value="Chromosome"/>
</dbReference>
<dbReference type="AlphaFoldDB" id="A0A5S9M482"/>
<evidence type="ECO:0000313" key="2">
    <source>
        <dbReference type="Proteomes" id="UP000464658"/>
    </source>
</evidence>